<comment type="caution">
    <text evidence="8">The sequence shown here is derived from an EMBL/GenBank/DDBJ whole genome shotgun (WGS) entry which is preliminary data.</text>
</comment>
<keyword evidence="6" id="KW-1015">Disulfide bond</keyword>
<gene>
    <name evidence="8" type="ORF">BJ878DRAFT_427279</name>
</gene>
<evidence type="ECO:0000256" key="2">
    <source>
        <dbReference type="ARBA" id="ARBA00022722"/>
    </source>
</evidence>
<dbReference type="InterPro" id="IPR008947">
    <property type="entry name" value="PLipase_C/P1_nuclease_dom_sf"/>
</dbReference>
<dbReference type="Pfam" id="PF02265">
    <property type="entry name" value="S1-P1_nuclease"/>
    <property type="match status" value="1"/>
</dbReference>
<dbReference type="GO" id="GO:0016788">
    <property type="term" value="F:hydrolase activity, acting on ester bonds"/>
    <property type="evidence" value="ECO:0007669"/>
    <property type="project" value="InterPro"/>
</dbReference>
<dbReference type="AlphaFoldDB" id="A0A9P7YYX6"/>
<evidence type="ECO:0000313" key="9">
    <source>
        <dbReference type="Proteomes" id="UP000887226"/>
    </source>
</evidence>
<evidence type="ECO:0000256" key="5">
    <source>
        <dbReference type="ARBA" id="ARBA00022801"/>
    </source>
</evidence>
<reference evidence="8" key="1">
    <citation type="journal article" date="2021" name="IMA Fungus">
        <title>Genomic characterization of three marine fungi, including Emericellopsis atlantica sp. nov. with signatures of a generalist lifestyle and marine biomass degradation.</title>
        <authorList>
            <person name="Hagestad O.C."/>
            <person name="Hou L."/>
            <person name="Andersen J.H."/>
            <person name="Hansen E.H."/>
            <person name="Altermark B."/>
            <person name="Li C."/>
            <person name="Kuhnert E."/>
            <person name="Cox R.J."/>
            <person name="Crous P.W."/>
            <person name="Spatafora J.W."/>
            <person name="Lail K."/>
            <person name="Amirebrahimi M."/>
            <person name="Lipzen A."/>
            <person name="Pangilinan J."/>
            <person name="Andreopoulos W."/>
            <person name="Hayes R.D."/>
            <person name="Ng V."/>
            <person name="Grigoriev I.V."/>
            <person name="Jackson S.A."/>
            <person name="Sutton T.D.S."/>
            <person name="Dobson A.D.W."/>
            <person name="Rama T."/>
        </authorList>
    </citation>
    <scope>NUCLEOTIDE SEQUENCE</scope>
    <source>
        <strain evidence="8">TRa3180A</strain>
    </source>
</reference>
<dbReference type="SUPFAM" id="SSF48537">
    <property type="entry name" value="Phospholipase C/P1 nuclease"/>
    <property type="match status" value="1"/>
</dbReference>
<evidence type="ECO:0000256" key="1">
    <source>
        <dbReference type="ARBA" id="ARBA00009547"/>
    </source>
</evidence>
<name>A0A9P7YYX6_9HELO</name>
<evidence type="ECO:0000256" key="4">
    <source>
        <dbReference type="ARBA" id="ARBA00022759"/>
    </source>
</evidence>
<dbReference type="Gene3D" id="1.10.575.10">
    <property type="entry name" value="P1 Nuclease"/>
    <property type="match status" value="1"/>
</dbReference>
<dbReference type="EMBL" id="MU254152">
    <property type="protein sequence ID" value="KAG9241820.1"/>
    <property type="molecule type" value="Genomic_DNA"/>
</dbReference>
<protein>
    <submittedName>
        <fullName evidence="8">Uncharacterized protein</fullName>
    </submittedName>
</protein>
<dbReference type="GO" id="GO:0006308">
    <property type="term" value="P:DNA catabolic process"/>
    <property type="evidence" value="ECO:0007669"/>
    <property type="project" value="InterPro"/>
</dbReference>
<keyword evidence="9" id="KW-1185">Reference proteome</keyword>
<evidence type="ECO:0000313" key="8">
    <source>
        <dbReference type="EMBL" id="KAG9241820.1"/>
    </source>
</evidence>
<dbReference type="GO" id="GO:0004519">
    <property type="term" value="F:endonuclease activity"/>
    <property type="evidence" value="ECO:0007669"/>
    <property type="project" value="UniProtKB-KW"/>
</dbReference>
<keyword evidence="7" id="KW-0325">Glycoprotein</keyword>
<dbReference type="GO" id="GO:0003676">
    <property type="term" value="F:nucleic acid binding"/>
    <property type="evidence" value="ECO:0007669"/>
    <property type="project" value="InterPro"/>
</dbReference>
<keyword evidence="2" id="KW-0540">Nuclease</keyword>
<proteinExistence type="inferred from homology"/>
<dbReference type="InterPro" id="IPR003154">
    <property type="entry name" value="S1/P1nuclease"/>
</dbReference>
<evidence type="ECO:0000256" key="3">
    <source>
        <dbReference type="ARBA" id="ARBA00022723"/>
    </source>
</evidence>
<organism evidence="8 9">
    <name type="scientific">Calycina marina</name>
    <dbReference type="NCBI Taxonomy" id="1763456"/>
    <lineage>
        <taxon>Eukaryota</taxon>
        <taxon>Fungi</taxon>
        <taxon>Dikarya</taxon>
        <taxon>Ascomycota</taxon>
        <taxon>Pezizomycotina</taxon>
        <taxon>Leotiomycetes</taxon>
        <taxon>Helotiales</taxon>
        <taxon>Pezizellaceae</taxon>
        <taxon>Calycina</taxon>
    </lineage>
</organism>
<dbReference type="OrthoDB" id="441446at2759"/>
<sequence length="60" mass="6513">TATKWATDANALVCTVVMPDGVDALQTSDLYPTYYNSVVPTVDMQIAKGGYRLANVSPYR</sequence>
<keyword evidence="3" id="KW-0479">Metal-binding</keyword>
<dbReference type="GO" id="GO:0046872">
    <property type="term" value="F:metal ion binding"/>
    <property type="evidence" value="ECO:0007669"/>
    <property type="project" value="UniProtKB-KW"/>
</dbReference>
<comment type="similarity">
    <text evidence="1">Belongs to the nuclease type I family.</text>
</comment>
<accession>A0A9P7YYX6</accession>
<keyword evidence="5" id="KW-0378">Hydrolase</keyword>
<evidence type="ECO:0000256" key="7">
    <source>
        <dbReference type="ARBA" id="ARBA00023180"/>
    </source>
</evidence>
<feature type="non-terminal residue" evidence="8">
    <location>
        <position position="1"/>
    </location>
</feature>
<dbReference type="Proteomes" id="UP000887226">
    <property type="component" value="Unassembled WGS sequence"/>
</dbReference>
<evidence type="ECO:0000256" key="6">
    <source>
        <dbReference type="ARBA" id="ARBA00023157"/>
    </source>
</evidence>
<keyword evidence="4" id="KW-0255">Endonuclease</keyword>